<gene>
    <name evidence="5" type="ORF">MERR_LOCUS8304</name>
</gene>
<evidence type="ECO:0000256" key="3">
    <source>
        <dbReference type="SAM" id="MobiDB-lite"/>
    </source>
</evidence>
<organism evidence="5 6">
    <name type="scientific">Microthlaspi erraticum</name>
    <dbReference type="NCBI Taxonomy" id="1685480"/>
    <lineage>
        <taxon>Eukaryota</taxon>
        <taxon>Viridiplantae</taxon>
        <taxon>Streptophyta</taxon>
        <taxon>Embryophyta</taxon>
        <taxon>Tracheophyta</taxon>
        <taxon>Spermatophyta</taxon>
        <taxon>Magnoliopsida</taxon>
        <taxon>eudicotyledons</taxon>
        <taxon>Gunneridae</taxon>
        <taxon>Pentapetalae</taxon>
        <taxon>rosids</taxon>
        <taxon>malvids</taxon>
        <taxon>Brassicales</taxon>
        <taxon>Brassicaceae</taxon>
        <taxon>Coluteocarpeae</taxon>
        <taxon>Microthlaspi</taxon>
    </lineage>
</organism>
<evidence type="ECO:0000256" key="1">
    <source>
        <dbReference type="PROSITE-ProRule" id="PRU00047"/>
    </source>
</evidence>
<protein>
    <recommendedName>
        <fullName evidence="4">CCHC-type domain-containing protein</fullName>
    </recommendedName>
</protein>
<dbReference type="GO" id="GO:0008270">
    <property type="term" value="F:zinc ion binding"/>
    <property type="evidence" value="ECO:0007669"/>
    <property type="project" value="UniProtKB-KW"/>
</dbReference>
<dbReference type="EMBL" id="CACVBM020000577">
    <property type="protein sequence ID" value="CAA7021069.1"/>
    <property type="molecule type" value="Genomic_DNA"/>
</dbReference>
<dbReference type="InterPro" id="IPR001878">
    <property type="entry name" value="Znf_CCHC"/>
</dbReference>
<evidence type="ECO:0000313" key="6">
    <source>
        <dbReference type="Proteomes" id="UP000467841"/>
    </source>
</evidence>
<keyword evidence="6" id="KW-1185">Reference proteome</keyword>
<feature type="region of interest" description="Disordered" evidence="3">
    <location>
        <begin position="1"/>
        <end position="43"/>
    </location>
</feature>
<dbReference type="GO" id="GO:0003676">
    <property type="term" value="F:nucleic acid binding"/>
    <property type="evidence" value="ECO:0007669"/>
    <property type="project" value="InterPro"/>
</dbReference>
<keyword evidence="1" id="KW-0479">Metal-binding</keyword>
<accession>A0A6D2I6T0</accession>
<dbReference type="SUPFAM" id="SSF57756">
    <property type="entry name" value="Retrovirus zinc finger-like domains"/>
    <property type="match status" value="1"/>
</dbReference>
<evidence type="ECO:0000313" key="5">
    <source>
        <dbReference type="EMBL" id="CAA7021069.1"/>
    </source>
</evidence>
<name>A0A6D2I6T0_9BRAS</name>
<sequence>MVAIEEKCDSSDSESVENRNEDSSEAEATLIGMSSESEEEDDSLIDVEPEFRKLYDSWLLFGKEKLSWIEEKIALQCQNKDLRDALKSEEDKNNLLTQKLAETKKKILMLNSGTKDLDKILSIGRVGKSNFGLGYRGGEASGKTKFVNGNSHFPQSEKPWCPDPSRHNQRSEFVRSCNMSRGVQTRRFDHMKFRERVKCYYCGRQGHIKRYCHQFADKVNGMLRQGRYFQNQDTESQVWMVKFELRCMVSYTSVSTSSVKPWYFDSGISTHDWV</sequence>
<comment type="caution">
    <text evidence="5">The sequence shown here is derived from an EMBL/GenBank/DDBJ whole genome shotgun (WGS) entry which is preliminary data.</text>
</comment>
<keyword evidence="1" id="KW-0862">Zinc</keyword>
<evidence type="ECO:0000259" key="4">
    <source>
        <dbReference type="PROSITE" id="PS50158"/>
    </source>
</evidence>
<feature type="coiled-coil region" evidence="2">
    <location>
        <begin position="72"/>
        <end position="106"/>
    </location>
</feature>
<keyword evidence="2" id="KW-0175">Coiled coil</keyword>
<reference evidence="5" key="1">
    <citation type="submission" date="2020-01" db="EMBL/GenBank/DDBJ databases">
        <authorList>
            <person name="Mishra B."/>
        </authorList>
    </citation>
    <scope>NUCLEOTIDE SEQUENCE [LARGE SCALE GENOMIC DNA]</scope>
</reference>
<feature type="compositionally biased region" description="Basic and acidic residues" evidence="3">
    <location>
        <begin position="1"/>
        <end position="22"/>
    </location>
</feature>
<dbReference type="Gene3D" id="4.10.60.10">
    <property type="entry name" value="Zinc finger, CCHC-type"/>
    <property type="match status" value="1"/>
</dbReference>
<feature type="domain" description="CCHC-type" evidence="4">
    <location>
        <begin position="198"/>
        <end position="212"/>
    </location>
</feature>
<dbReference type="OrthoDB" id="1114258at2759"/>
<dbReference type="InterPro" id="IPR036875">
    <property type="entry name" value="Znf_CCHC_sf"/>
</dbReference>
<evidence type="ECO:0000256" key="2">
    <source>
        <dbReference type="SAM" id="Coils"/>
    </source>
</evidence>
<dbReference type="PROSITE" id="PS50158">
    <property type="entry name" value="ZF_CCHC"/>
    <property type="match status" value="1"/>
</dbReference>
<dbReference type="AlphaFoldDB" id="A0A6D2I6T0"/>
<dbReference type="Proteomes" id="UP000467841">
    <property type="component" value="Unassembled WGS sequence"/>
</dbReference>
<proteinExistence type="predicted"/>
<keyword evidence="1" id="KW-0863">Zinc-finger</keyword>